<protein>
    <recommendedName>
        <fullName evidence="4">DUF2752 domain-containing protein</fullName>
    </recommendedName>
</protein>
<keyword evidence="1" id="KW-0472">Membrane</keyword>
<dbReference type="PATRIC" id="fig|1304281.5.peg.1691"/>
<gene>
    <name evidence="2" type="ORF">ACM44_07915</name>
</gene>
<keyword evidence="1" id="KW-1133">Transmembrane helix</keyword>
<dbReference type="EMBL" id="LFNG01000009">
    <property type="protein sequence ID" value="KMQ71315.1"/>
    <property type="molecule type" value="Genomic_DNA"/>
</dbReference>
<accession>A0A0J7LQI1</accession>
<comment type="caution">
    <text evidence="2">The sequence shown here is derived from an EMBL/GenBank/DDBJ whole genome shotgun (WGS) entry which is preliminary data.</text>
</comment>
<dbReference type="InterPro" id="IPR021215">
    <property type="entry name" value="DUF2752"/>
</dbReference>
<dbReference type="OrthoDB" id="9815897at2"/>
<evidence type="ECO:0000313" key="3">
    <source>
        <dbReference type="Proteomes" id="UP000035900"/>
    </source>
</evidence>
<feature type="transmembrane region" description="Helical" evidence="1">
    <location>
        <begin position="7"/>
        <end position="26"/>
    </location>
</feature>
<dbReference type="Pfam" id="PF10825">
    <property type="entry name" value="DUF2752"/>
    <property type="match status" value="1"/>
</dbReference>
<evidence type="ECO:0008006" key="4">
    <source>
        <dbReference type="Google" id="ProtNLM"/>
    </source>
</evidence>
<organism evidence="2 3">
    <name type="scientific">Chryseobacterium koreense CCUG 49689</name>
    <dbReference type="NCBI Taxonomy" id="1304281"/>
    <lineage>
        <taxon>Bacteria</taxon>
        <taxon>Pseudomonadati</taxon>
        <taxon>Bacteroidota</taxon>
        <taxon>Flavobacteriia</taxon>
        <taxon>Flavobacteriales</taxon>
        <taxon>Weeksellaceae</taxon>
        <taxon>Chryseobacterium group</taxon>
        <taxon>Chryseobacterium</taxon>
    </lineage>
</organism>
<evidence type="ECO:0000313" key="2">
    <source>
        <dbReference type="EMBL" id="KMQ71315.1"/>
    </source>
</evidence>
<keyword evidence="1" id="KW-0812">Transmembrane</keyword>
<sequence>MSFLKNNSRFLFILLILVVGSVYFLLNPADHSFFPACPFKSITGLNCPGCGSQRAFHQLLHLNFKKAFEYNALMVISIPYAVLAMAFGFRGVRDRFPKANRFLFGLNSLLLILGIIVFYFIFRNL</sequence>
<dbReference type="RefSeq" id="WP_053215450.1">
    <property type="nucleotide sequence ID" value="NZ_LFNG01000009.1"/>
</dbReference>
<reference evidence="2 3" key="1">
    <citation type="journal article" date="2004" name="Int. J. Syst. Evol. Microbiol.">
        <title>Kaistella koreensis gen. nov., sp. nov., a novel member of the Chryseobacterium-Bergeyella-Riemerella branch.</title>
        <authorList>
            <person name="Kim M.K."/>
            <person name="Im W.T."/>
            <person name="Shin Y.K."/>
            <person name="Lim J.H."/>
            <person name="Kim S.H."/>
            <person name="Lee B.C."/>
            <person name="Park M.Y."/>
            <person name="Lee K.Y."/>
            <person name="Lee S.T."/>
        </authorList>
    </citation>
    <scope>NUCLEOTIDE SEQUENCE [LARGE SCALE GENOMIC DNA]</scope>
    <source>
        <strain evidence="2 3">CCUG 49689</strain>
    </source>
</reference>
<name>A0A0J7LQI1_9FLAO</name>
<feature type="transmembrane region" description="Helical" evidence="1">
    <location>
        <begin position="70"/>
        <end position="90"/>
    </location>
</feature>
<dbReference type="Proteomes" id="UP000035900">
    <property type="component" value="Unassembled WGS sequence"/>
</dbReference>
<feature type="transmembrane region" description="Helical" evidence="1">
    <location>
        <begin position="102"/>
        <end position="122"/>
    </location>
</feature>
<dbReference type="AlphaFoldDB" id="A0A0J7LQI1"/>
<evidence type="ECO:0000256" key="1">
    <source>
        <dbReference type="SAM" id="Phobius"/>
    </source>
</evidence>
<dbReference type="STRING" id="1304281.ACM44_07915"/>
<keyword evidence="3" id="KW-1185">Reference proteome</keyword>
<proteinExistence type="predicted"/>